<dbReference type="Proteomes" id="UP001148614">
    <property type="component" value="Unassembled WGS sequence"/>
</dbReference>
<dbReference type="SMART" id="SM00066">
    <property type="entry name" value="GAL4"/>
    <property type="match status" value="1"/>
</dbReference>
<dbReference type="GO" id="GO:0000981">
    <property type="term" value="F:DNA-binding transcription factor activity, RNA polymerase II-specific"/>
    <property type="evidence" value="ECO:0007669"/>
    <property type="project" value="InterPro"/>
</dbReference>
<dbReference type="VEuPathDB" id="FungiDB:F4678DRAFT_11424"/>
<dbReference type="PANTHER" id="PTHR47657:SF14">
    <property type="entry name" value="ZN(2)-C6 FUNGAL-TYPE DOMAIN-CONTAINING PROTEIN"/>
    <property type="match status" value="1"/>
</dbReference>
<keyword evidence="1" id="KW-0539">Nucleus</keyword>
<dbReference type="InterPro" id="IPR052400">
    <property type="entry name" value="Zn2-C6_fungal_TF"/>
</dbReference>
<evidence type="ECO:0000256" key="2">
    <source>
        <dbReference type="SAM" id="MobiDB-lite"/>
    </source>
</evidence>
<feature type="compositionally biased region" description="Low complexity" evidence="2">
    <location>
        <begin position="68"/>
        <end position="84"/>
    </location>
</feature>
<dbReference type="SUPFAM" id="SSF57701">
    <property type="entry name" value="Zn2/Cys6 DNA-binding domain"/>
    <property type="match status" value="1"/>
</dbReference>
<dbReference type="PROSITE" id="PS50048">
    <property type="entry name" value="ZN2_CY6_FUNGAL_2"/>
    <property type="match status" value="1"/>
</dbReference>
<name>A0A9W8NE18_9PEZI</name>
<dbReference type="Gene3D" id="4.10.240.10">
    <property type="entry name" value="Zn(2)-C6 fungal-type DNA-binding domain"/>
    <property type="match status" value="1"/>
</dbReference>
<dbReference type="CDD" id="cd00067">
    <property type="entry name" value="GAL4"/>
    <property type="match status" value="1"/>
</dbReference>
<dbReference type="EMBL" id="JANPWZ010000872">
    <property type="protein sequence ID" value="KAJ3571089.1"/>
    <property type="molecule type" value="Genomic_DNA"/>
</dbReference>
<evidence type="ECO:0000256" key="1">
    <source>
        <dbReference type="ARBA" id="ARBA00023242"/>
    </source>
</evidence>
<comment type="caution">
    <text evidence="4">The sequence shown here is derived from an EMBL/GenBank/DDBJ whole genome shotgun (WGS) entry which is preliminary data.</text>
</comment>
<accession>A0A9W8NE18</accession>
<feature type="domain" description="Zn(2)-C6 fungal-type" evidence="3">
    <location>
        <begin position="21"/>
        <end position="51"/>
    </location>
</feature>
<feature type="region of interest" description="Disordered" evidence="2">
    <location>
        <begin position="60"/>
        <end position="84"/>
    </location>
</feature>
<gene>
    <name evidence="4" type="ORF">NPX13_g5504</name>
</gene>
<dbReference type="VEuPathDB" id="FungiDB:F4678DRAFT_148442"/>
<sequence length="411" mass="45570">MPDEVRRVARPRLYHTKSRTGCARCRSRRVKCNEARPVCNNCHRHSVSCEYDRVPGAEAGVLVPSSPPSSTGSRSTGSSTRSSTLAPALNAEFQGQEFATAQHEYWKLRVFHNFTVATSDTLPGSHIPAVKDCWTLQVPILALDHSSLLNAILAISALHLITSGHSDHGLCSYRNMSLNAALETHREALSNVREQETADAACFTSILLLFDSFASLRHRPLDGTYEPPVQWLRLTHGVRCVLEAVYPLVQPTGLKSPASITAIITSFKQDRYLSGQDSTDRFSYLLQPLPDEIPVCRETLEAYRQAVSLLDAIEAAVESGEPARALSRGLMSFASLVPERFLRLVEANDARALVILAHLFALCAYARDLWWVGDTPHREVLAIGNHLPLTMKYLVEWPQSLVTKIYVTDKS</sequence>
<evidence type="ECO:0000313" key="4">
    <source>
        <dbReference type="EMBL" id="KAJ3571089.1"/>
    </source>
</evidence>
<dbReference type="Pfam" id="PF00172">
    <property type="entry name" value="Zn_clus"/>
    <property type="match status" value="1"/>
</dbReference>
<dbReference type="AlphaFoldDB" id="A0A9W8NE18"/>
<evidence type="ECO:0000259" key="3">
    <source>
        <dbReference type="PROSITE" id="PS50048"/>
    </source>
</evidence>
<dbReference type="InterPro" id="IPR001138">
    <property type="entry name" value="Zn2Cys6_DnaBD"/>
</dbReference>
<dbReference type="InterPro" id="IPR036864">
    <property type="entry name" value="Zn2-C6_fun-type_DNA-bd_sf"/>
</dbReference>
<protein>
    <recommendedName>
        <fullName evidence="3">Zn(2)-C6 fungal-type domain-containing protein</fullName>
    </recommendedName>
</protein>
<dbReference type="GO" id="GO:0008270">
    <property type="term" value="F:zinc ion binding"/>
    <property type="evidence" value="ECO:0007669"/>
    <property type="project" value="InterPro"/>
</dbReference>
<proteinExistence type="predicted"/>
<organism evidence="4 5">
    <name type="scientific">Xylaria arbuscula</name>
    <dbReference type="NCBI Taxonomy" id="114810"/>
    <lineage>
        <taxon>Eukaryota</taxon>
        <taxon>Fungi</taxon>
        <taxon>Dikarya</taxon>
        <taxon>Ascomycota</taxon>
        <taxon>Pezizomycotina</taxon>
        <taxon>Sordariomycetes</taxon>
        <taxon>Xylariomycetidae</taxon>
        <taxon>Xylariales</taxon>
        <taxon>Xylariaceae</taxon>
        <taxon>Xylaria</taxon>
    </lineage>
</organism>
<reference evidence="4" key="1">
    <citation type="submission" date="2022-07" db="EMBL/GenBank/DDBJ databases">
        <title>Genome Sequence of Xylaria arbuscula.</title>
        <authorList>
            <person name="Buettner E."/>
        </authorList>
    </citation>
    <scope>NUCLEOTIDE SEQUENCE</scope>
    <source>
        <strain evidence="4">VT107</strain>
    </source>
</reference>
<keyword evidence="5" id="KW-1185">Reference proteome</keyword>
<evidence type="ECO:0000313" key="5">
    <source>
        <dbReference type="Proteomes" id="UP001148614"/>
    </source>
</evidence>
<dbReference type="PANTHER" id="PTHR47657">
    <property type="entry name" value="STEROL REGULATORY ELEMENT-BINDING PROTEIN ECM22"/>
    <property type="match status" value="1"/>
</dbReference>
<dbReference type="PROSITE" id="PS00463">
    <property type="entry name" value="ZN2_CY6_FUNGAL_1"/>
    <property type="match status" value="1"/>
</dbReference>